<dbReference type="SMART" id="SM00155">
    <property type="entry name" value="PLDc"/>
    <property type="match status" value="2"/>
</dbReference>
<reference evidence="10" key="1">
    <citation type="submission" date="2017-03" db="EMBL/GenBank/DDBJ databases">
        <title>Phytopthora megakarya and P. palmivora, two closely related causual agents of cacao black pod achieved similar genome size and gene model numbers by different mechanisms.</title>
        <authorList>
            <person name="Ali S."/>
            <person name="Shao J."/>
            <person name="Larry D.J."/>
            <person name="Kronmiller B."/>
            <person name="Shen D."/>
            <person name="Strem M.D."/>
            <person name="Melnick R.L."/>
            <person name="Guiltinan M.J."/>
            <person name="Tyler B.M."/>
            <person name="Meinhardt L.W."/>
            <person name="Bailey B.A."/>
        </authorList>
    </citation>
    <scope>NUCLEOTIDE SEQUENCE [LARGE SCALE GENOMIC DNA]</scope>
    <source>
        <strain evidence="10">zdho120</strain>
    </source>
</reference>
<dbReference type="AlphaFoldDB" id="A0A225V4E6"/>
<keyword evidence="4" id="KW-0378">Hydrolase</keyword>
<comment type="catalytic activity">
    <reaction evidence="1">
        <text>a 1,2-diacyl-sn-glycero-3-phosphocholine + H2O = a 1,2-diacyl-sn-glycero-3-phosphate + choline + H(+)</text>
        <dbReference type="Rhea" id="RHEA:14445"/>
        <dbReference type="ChEBI" id="CHEBI:15354"/>
        <dbReference type="ChEBI" id="CHEBI:15377"/>
        <dbReference type="ChEBI" id="CHEBI:15378"/>
        <dbReference type="ChEBI" id="CHEBI:57643"/>
        <dbReference type="ChEBI" id="CHEBI:58608"/>
        <dbReference type="EC" id="3.1.4.4"/>
    </reaction>
</comment>
<keyword evidence="6" id="KW-0443">Lipid metabolism</keyword>
<proteinExistence type="predicted"/>
<dbReference type="InterPro" id="IPR015679">
    <property type="entry name" value="PLipase_D_fam"/>
</dbReference>
<evidence type="ECO:0000256" key="3">
    <source>
        <dbReference type="ARBA" id="ARBA00022737"/>
    </source>
</evidence>
<dbReference type="STRING" id="4795.A0A225V4E6"/>
<dbReference type="PROSITE" id="PS50035">
    <property type="entry name" value="PLD"/>
    <property type="match status" value="1"/>
</dbReference>
<dbReference type="PANTHER" id="PTHR18896">
    <property type="entry name" value="PHOSPHOLIPASE D"/>
    <property type="match status" value="1"/>
</dbReference>
<name>A0A225V4E6_9STRA</name>
<dbReference type="Proteomes" id="UP000198211">
    <property type="component" value="Unassembled WGS sequence"/>
</dbReference>
<dbReference type="GO" id="GO:0005886">
    <property type="term" value="C:plasma membrane"/>
    <property type="evidence" value="ECO:0007669"/>
    <property type="project" value="TreeGrafter"/>
</dbReference>
<keyword evidence="5" id="KW-0442">Lipid degradation</keyword>
<evidence type="ECO:0000256" key="1">
    <source>
        <dbReference type="ARBA" id="ARBA00000798"/>
    </source>
</evidence>
<dbReference type="GO" id="GO:0009395">
    <property type="term" value="P:phospholipid catabolic process"/>
    <property type="evidence" value="ECO:0007669"/>
    <property type="project" value="TreeGrafter"/>
</dbReference>
<evidence type="ECO:0000259" key="8">
    <source>
        <dbReference type="PROSITE" id="PS50035"/>
    </source>
</evidence>
<feature type="signal peptide" evidence="7">
    <location>
        <begin position="1"/>
        <end position="28"/>
    </location>
</feature>
<evidence type="ECO:0000256" key="5">
    <source>
        <dbReference type="ARBA" id="ARBA00022963"/>
    </source>
</evidence>
<evidence type="ECO:0000256" key="2">
    <source>
        <dbReference type="ARBA" id="ARBA00012027"/>
    </source>
</evidence>
<feature type="domain" description="PLD phosphodiesterase" evidence="8">
    <location>
        <begin position="440"/>
        <end position="467"/>
    </location>
</feature>
<evidence type="ECO:0000256" key="6">
    <source>
        <dbReference type="ARBA" id="ARBA00023098"/>
    </source>
</evidence>
<dbReference type="EMBL" id="NBNE01007822">
    <property type="protein sequence ID" value="OWZ00193.1"/>
    <property type="molecule type" value="Genomic_DNA"/>
</dbReference>
<evidence type="ECO:0000313" key="10">
    <source>
        <dbReference type="Proteomes" id="UP000198211"/>
    </source>
</evidence>
<evidence type="ECO:0000313" key="9">
    <source>
        <dbReference type="EMBL" id="OWZ00193.1"/>
    </source>
</evidence>
<keyword evidence="7" id="KW-0732">Signal</keyword>
<dbReference type="OrthoDB" id="14911at2759"/>
<protein>
    <recommendedName>
        <fullName evidence="2">phospholipase D</fullName>
        <ecNumber evidence="2">3.1.4.4</ecNumber>
    </recommendedName>
</protein>
<comment type="caution">
    <text evidence="9">The sequence shown here is derived from an EMBL/GenBank/DDBJ whole genome shotgun (WGS) entry which is preliminary data.</text>
</comment>
<sequence>MEVRRCSLVKFASVVIYTLLASTASSSAVPTSTGNEPTSEERASIYYSDGSDVPIEQPLLKATDWFLTEQEITDSRGGERRKDLSVYTTGNAITSYTVTKDYFDAVYDDLAAVGEGQRVLLAAWDAKIVPFKPDVDVTGATTGYDKVVAGVVERGGEVSILAWANLMRHGHVIDARNNISSIPPSKKNGGHVTFIFDDRVRTISSSHHQKSLVIAAKKSTGVDDHPVAYVGGLDITNDRWDTIYHNNSALRDASGITFQYKGWADGEFRIHGPAAKDVANNFIARWNSDYKPCKGLDDTFLDFKNPDFHDLDRLDYASSKNTSKLGTQNVQIVRTYSCKYKHYKEFAPKGETSLLQARIMAIKNARNYIYIEDQYFILVPELLDALMEAMPRLQKVIIVAQAPVGQVTFAGYKKYFHEMVSPLKRKYPNKFHVYTTKLDLEIYIHSKIVIIDDVYLSVGSANWNRRSMSSDSELNANVVDDATIKSPDGIIVNKLARDFRIRKFHEFTGVSYAELDAMTFLKAARQFEIAAADNSSLIQTLESEYELYYIGITDLVRQQVDPEDICT</sequence>
<dbReference type="GO" id="GO:0004630">
    <property type="term" value="F:phospholipase D activity"/>
    <property type="evidence" value="ECO:0007669"/>
    <property type="project" value="UniProtKB-EC"/>
</dbReference>
<dbReference type="CDD" id="cd09105">
    <property type="entry name" value="PLDc_vPLD1_2_like_2"/>
    <property type="match status" value="1"/>
</dbReference>
<organism evidence="9 10">
    <name type="scientific">Phytophthora megakarya</name>
    <dbReference type="NCBI Taxonomy" id="4795"/>
    <lineage>
        <taxon>Eukaryota</taxon>
        <taxon>Sar</taxon>
        <taxon>Stramenopiles</taxon>
        <taxon>Oomycota</taxon>
        <taxon>Peronosporomycetes</taxon>
        <taxon>Peronosporales</taxon>
        <taxon>Peronosporaceae</taxon>
        <taxon>Phytophthora</taxon>
    </lineage>
</organism>
<feature type="chain" id="PRO_5012285128" description="phospholipase D" evidence="7">
    <location>
        <begin position="29"/>
        <end position="567"/>
    </location>
</feature>
<dbReference type="PANTHER" id="PTHR18896:SF76">
    <property type="entry name" value="PHOSPHOLIPASE"/>
    <property type="match status" value="1"/>
</dbReference>
<accession>A0A225V4E6</accession>
<dbReference type="InterPro" id="IPR001736">
    <property type="entry name" value="PLipase_D/transphosphatidylase"/>
</dbReference>
<dbReference type="Pfam" id="PF13091">
    <property type="entry name" value="PLDc_2"/>
    <property type="match status" value="1"/>
</dbReference>
<gene>
    <name evidence="9" type="ORF">PHMEG_00028677</name>
</gene>
<dbReference type="EC" id="3.1.4.4" evidence="2"/>
<keyword evidence="3" id="KW-0677">Repeat</keyword>
<dbReference type="Gene3D" id="3.30.870.10">
    <property type="entry name" value="Endonuclease Chain A"/>
    <property type="match status" value="2"/>
</dbReference>
<evidence type="ECO:0000256" key="4">
    <source>
        <dbReference type="ARBA" id="ARBA00022801"/>
    </source>
</evidence>
<dbReference type="SUPFAM" id="SSF56024">
    <property type="entry name" value="Phospholipase D/nuclease"/>
    <property type="match status" value="2"/>
</dbReference>
<evidence type="ECO:0000256" key="7">
    <source>
        <dbReference type="SAM" id="SignalP"/>
    </source>
</evidence>
<dbReference type="InterPro" id="IPR025202">
    <property type="entry name" value="PLD-like_dom"/>
</dbReference>
<keyword evidence="10" id="KW-1185">Reference proteome</keyword>
<dbReference type="CDD" id="cd09104">
    <property type="entry name" value="PLDc_vPLD1_2_like_1"/>
    <property type="match status" value="1"/>
</dbReference>